<dbReference type="InterPro" id="IPR036259">
    <property type="entry name" value="MFS_trans_sf"/>
</dbReference>
<feature type="transmembrane region" description="Helical" evidence="8">
    <location>
        <begin position="54"/>
        <end position="75"/>
    </location>
</feature>
<feature type="transmembrane region" description="Helical" evidence="8">
    <location>
        <begin position="290"/>
        <end position="307"/>
    </location>
</feature>
<keyword evidence="3 8" id="KW-0812">Transmembrane</keyword>
<feature type="region of interest" description="Disordered" evidence="7">
    <location>
        <begin position="1"/>
        <end position="36"/>
    </location>
</feature>
<evidence type="ECO:0000256" key="1">
    <source>
        <dbReference type="ARBA" id="ARBA00004141"/>
    </source>
</evidence>
<feature type="compositionally biased region" description="Basic and acidic residues" evidence="7">
    <location>
        <begin position="567"/>
        <end position="580"/>
    </location>
</feature>
<feature type="transmembrane region" description="Helical" evidence="8">
    <location>
        <begin position="529"/>
        <end position="548"/>
    </location>
</feature>
<proteinExistence type="inferred from homology"/>
<evidence type="ECO:0000256" key="8">
    <source>
        <dbReference type="SAM" id="Phobius"/>
    </source>
</evidence>
<dbReference type="AlphaFoldDB" id="A0A9W9U862"/>
<sequence length="580" mass="62890">MSREATVHSNKNTSMEKNLQSGFEDSRLPTNHTPQEDNTVLQHMDQTEGGKPQWLQGSTLIIIMVALTIVSYLMLLDVSVVSTALPAITNEFNSLPDLGWYGAAYQLSNAALQPLSGKIYTHFTPKWTLLIYFFVFEVGSLICALATSSNMLIVGRTIAGMGNSGIPNGCVTIIAGMVPLHKRPALLGIMMGISQLGLASGPLVGGALTEYTTWRWCFWINLPIGAIVALLVVFIRIPDPLFKEPSLTVLRTLHKKLDFIGVAGFAGSVIMLLLAIQFGGIRFPWNSPTIIGLFCGSGITFLLWIAWSMKKSDKSLIPLKLMKQRPVWSSCLTYGLTMGSLFTTSYFLPVYFQGVLGATPLLSGVQLLPNIIPQLLAAVLSGILVTRIGYYIPFSLIGAVFISVGAGLISTYSPMTPLARRIGFQIILGTGYGLSLQMPLVAIQNSVQLHQLPVAVGVLMFCPQLSGALLVSFGNTIFSNSLRNLVPQYAPSVNPDIVVAAGATSLRNAVPPSTLHNVLIAYAKSVDRVYYLGAGCGVATFFSAWGMGWKNIRRTEKPELPQSPRPQEQESHELVRLAKN</sequence>
<dbReference type="GO" id="GO:0022857">
    <property type="term" value="F:transmembrane transporter activity"/>
    <property type="evidence" value="ECO:0007669"/>
    <property type="project" value="InterPro"/>
</dbReference>
<feature type="compositionally biased region" description="Polar residues" evidence="7">
    <location>
        <begin position="7"/>
        <end position="36"/>
    </location>
</feature>
<feature type="transmembrane region" description="Helical" evidence="8">
    <location>
        <begin position="367"/>
        <end position="385"/>
    </location>
</feature>
<keyword evidence="5 8" id="KW-0472">Membrane</keyword>
<evidence type="ECO:0000313" key="11">
    <source>
        <dbReference type="Proteomes" id="UP001147746"/>
    </source>
</evidence>
<evidence type="ECO:0000256" key="4">
    <source>
        <dbReference type="ARBA" id="ARBA00022989"/>
    </source>
</evidence>
<feature type="transmembrane region" description="Helical" evidence="8">
    <location>
        <begin position="216"/>
        <end position="237"/>
    </location>
</feature>
<dbReference type="EMBL" id="JAPZBO010000002">
    <property type="protein sequence ID" value="KAJ5324526.1"/>
    <property type="molecule type" value="Genomic_DNA"/>
</dbReference>
<comment type="caution">
    <text evidence="10">The sequence shown here is derived from an EMBL/GenBank/DDBJ whole genome shotgun (WGS) entry which is preliminary data.</text>
</comment>
<name>A0A9W9U862_9EURO</name>
<organism evidence="10 11">
    <name type="scientific">Penicillium atrosanguineum</name>
    <dbReference type="NCBI Taxonomy" id="1132637"/>
    <lineage>
        <taxon>Eukaryota</taxon>
        <taxon>Fungi</taxon>
        <taxon>Dikarya</taxon>
        <taxon>Ascomycota</taxon>
        <taxon>Pezizomycotina</taxon>
        <taxon>Eurotiomycetes</taxon>
        <taxon>Eurotiomycetidae</taxon>
        <taxon>Eurotiales</taxon>
        <taxon>Aspergillaceae</taxon>
        <taxon>Penicillium</taxon>
    </lineage>
</organism>
<keyword evidence="6" id="KW-0325">Glycoprotein</keyword>
<feature type="region of interest" description="Disordered" evidence="7">
    <location>
        <begin position="557"/>
        <end position="580"/>
    </location>
</feature>
<evidence type="ECO:0000256" key="5">
    <source>
        <dbReference type="ARBA" id="ARBA00023136"/>
    </source>
</evidence>
<dbReference type="Gene3D" id="1.20.1250.20">
    <property type="entry name" value="MFS general substrate transporter like domains"/>
    <property type="match status" value="2"/>
</dbReference>
<dbReference type="FunFam" id="1.20.1250.20:FF:000196">
    <property type="entry name" value="MFS toxin efflux pump (AflT)"/>
    <property type="match status" value="1"/>
</dbReference>
<evidence type="ECO:0000313" key="10">
    <source>
        <dbReference type="EMBL" id="KAJ5324526.1"/>
    </source>
</evidence>
<feature type="domain" description="Major facilitator superfamily (MFS) profile" evidence="9">
    <location>
        <begin position="63"/>
        <end position="514"/>
    </location>
</feature>
<dbReference type="SUPFAM" id="SSF103473">
    <property type="entry name" value="MFS general substrate transporter"/>
    <property type="match status" value="2"/>
</dbReference>
<feature type="transmembrane region" description="Helical" evidence="8">
    <location>
        <begin position="257"/>
        <end position="278"/>
    </location>
</feature>
<keyword evidence="4 8" id="KW-1133">Transmembrane helix</keyword>
<accession>A0A9W9U862</accession>
<evidence type="ECO:0000256" key="6">
    <source>
        <dbReference type="ARBA" id="ARBA00023180"/>
    </source>
</evidence>
<evidence type="ECO:0000256" key="7">
    <source>
        <dbReference type="SAM" id="MobiDB-lite"/>
    </source>
</evidence>
<comment type="subcellular location">
    <subcellularLocation>
        <location evidence="1">Membrane</location>
        <topology evidence="1">Multi-pass membrane protein</topology>
    </subcellularLocation>
</comment>
<evidence type="ECO:0000256" key="3">
    <source>
        <dbReference type="ARBA" id="ARBA00022692"/>
    </source>
</evidence>
<dbReference type="InterPro" id="IPR020846">
    <property type="entry name" value="MFS_dom"/>
</dbReference>
<reference evidence="10" key="1">
    <citation type="submission" date="2022-12" db="EMBL/GenBank/DDBJ databases">
        <authorList>
            <person name="Petersen C."/>
        </authorList>
    </citation>
    <scope>NUCLEOTIDE SEQUENCE</scope>
    <source>
        <strain evidence="10">IBT 21472</strain>
    </source>
</reference>
<keyword evidence="11" id="KW-1185">Reference proteome</keyword>
<reference evidence="10" key="2">
    <citation type="journal article" date="2023" name="IMA Fungus">
        <title>Comparative genomic study of the Penicillium genus elucidates a diverse pangenome and 15 lateral gene transfer events.</title>
        <authorList>
            <person name="Petersen C."/>
            <person name="Sorensen T."/>
            <person name="Nielsen M.R."/>
            <person name="Sondergaard T.E."/>
            <person name="Sorensen J.L."/>
            <person name="Fitzpatrick D.A."/>
            <person name="Frisvad J.C."/>
            <person name="Nielsen K.L."/>
        </authorList>
    </citation>
    <scope>NUCLEOTIDE SEQUENCE</scope>
    <source>
        <strain evidence="10">IBT 21472</strain>
    </source>
</reference>
<dbReference type="PRINTS" id="PR01036">
    <property type="entry name" value="TCRTETB"/>
</dbReference>
<dbReference type="CDD" id="cd17502">
    <property type="entry name" value="MFS_Azr1_MDR_like"/>
    <property type="match status" value="1"/>
</dbReference>
<protein>
    <submittedName>
        <fullName evidence="10">MFS multidrug transporter</fullName>
    </submittedName>
</protein>
<dbReference type="PANTHER" id="PTHR23501">
    <property type="entry name" value="MAJOR FACILITATOR SUPERFAMILY"/>
    <property type="match status" value="1"/>
</dbReference>
<dbReference type="PANTHER" id="PTHR23501:SF193">
    <property type="entry name" value="MULTIDRUG TRANSPORTER, PUTATIVE (AFU_ORTHOLOGUE AFUA_8G00940)-RELATED"/>
    <property type="match status" value="1"/>
</dbReference>
<dbReference type="PROSITE" id="PS50850">
    <property type="entry name" value="MFS"/>
    <property type="match status" value="1"/>
</dbReference>
<dbReference type="GO" id="GO:0005886">
    <property type="term" value="C:plasma membrane"/>
    <property type="evidence" value="ECO:0007669"/>
    <property type="project" value="TreeGrafter"/>
</dbReference>
<evidence type="ECO:0000256" key="2">
    <source>
        <dbReference type="ARBA" id="ARBA00007520"/>
    </source>
</evidence>
<feature type="transmembrane region" description="Helical" evidence="8">
    <location>
        <begin position="390"/>
        <end position="410"/>
    </location>
</feature>
<feature type="transmembrane region" description="Helical" evidence="8">
    <location>
        <begin position="327"/>
        <end position="347"/>
    </location>
</feature>
<dbReference type="InterPro" id="IPR011701">
    <property type="entry name" value="MFS"/>
</dbReference>
<feature type="transmembrane region" description="Helical" evidence="8">
    <location>
        <begin position="422"/>
        <end position="442"/>
    </location>
</feature>
<feature type="transmembrane region" description="Helical" evidence="8">
    <location>
        <begin position="454"/>
        <end position="478"/>
    </location>
</feature>
<feature type="transmembrane region" description="Helical" evidence="8">
    <location>
        <begin position="185"/>
        <end position="204"/>
    </location>
</feature>
<feature type="transmembrane region" description="Helical" evidence="8">
    <location>
        <begin position="129"/>
        <end position="154"/>
    </location>
</feature>
<dbReference type="Proteomes" id="UP001147746">
    <property type="component" value="Unassembled WGS sequence"/>
</dbReference>
<gene>
    <name evidence="10" type="ORF">N7476_003126</name>
</gene>
<dbReference type="Pfam" id="PF07690">
    <property type="entry name" value="MFS_1"/>
    <property type="match status" value="1"/>
</dbReference>
<evidence type="ECO:0000259" key="9">
    <source>
        <dbReference type="PROSITE" id="PS50850"/>
    </source>
</evidence>
<comment type="similarity">
    <text evidence="2">Belongs to the major facilitator superfamily. TCR/Tet family.</text>
</comment>